<dbReference type="Proteomes" id="UP000054018">
    <property type="component" value="Unassembled WGS sequence"/>
</dbReference>
<protein>
    <submittedName>
        <fullName evidence="1">Uncharacterized protein</fullName>
    </submittedName>
</protein>
<reference evidence="2" key="2">
    <citation type="submission" date="2015-01" db="EMBL/GenBank/DDBJ databases">
        <title>Evolutionary Origins and Diversification of the Mycorrhizal Mutualists.</title>
        <authorList>
            <consortium name="DOE Joint Genome Institute"/>
            <consortium name="Mycorrhizal Genomics Consortium"/>
            <person name="Kohler A."/>
            <person name="Kuo A."/>
            <person name="Nagy L.G."/>
            <person name="Floudas D."/>
            <person name="Copeland A."/>
            <person name="Barry K.W."/>
            <person name="Cichocki N."/>
            <person name="Veneault-Fourrey C."/>
            <person name="LaButti K."/>
            <person name="Lindquist E.A."/>
            <person name="Lipzen A."/>
            <person name="Lundell T."/>
            <person name="Morin E."/>
            <person name="Murat C."/>
            <person name="Riley R."/>
            <person name="Ohm R."/>
            <person name="Sun H."/>
            <person name="Tunlid A."/>
            <person name="Henrissat B."/>
            <person name="Grigoriev I.V."/>
            <person name="Hibbett D.S."/>
            <person name="Martin F."/>
        </authorList>
    </citation>
    <scope>NUCLEOTIDE SEQUENCE [LARGE SCALE GENOMIC DNA]</scope>
    <source>
        <strain evidence="2">441</strain>
    </source>
</reference>
<evidence type="ECO:0000313" key="1">
    <source>
        <dbReference type="EMBL" id="KIK24729.1"/>
    </source>
</evidence>
<dbReference type="HOGENOM" id="CLU_3074369_0_0_1"/>
<feature type="non-terminal residue" evidence="1">
    <location>
        <position position="53"/>
    </location>
</feature>
<dbReference type="EMBL" id="KN833713">
    <property type="protein sequence ID" value="KIK24729.1"/>
    <property type="molecule type" value="Genomic_DNA"/>
</dbReference>
<keyword evidence="2" id="KW-1185">Reference proteome</keyword>
<dbReference type="AlphaFoldDB" id="A0A0C9ZFJ6"/>
<reference evidence="1 2" key="1">
    <citation type="submission" date="2014-04" db="EMBL/GenBank/DDBJ databases">
        <authorList>
            <consortium name="DOE Joint Genome Institute"/>
            <person name="Kuo A."/>
            <person name="Kohler A."/>
            <person name="Costa M.D."/>
            <person name="Nagy L.G."/>
            <person name="Floudas D."/>
            <person name="Copeland A."/>
            <person name="Barry K.W."/>
            <person name="Cichocki N."/>
            <person name="Veneault-Fourrey C."/>
            <person name="LaButti K."/>
            <person name="Lindquist E.A."/>
            <person name="Lipzen A."/>
            <person name="Lundell T."/>
            <person name="Morin E."/>
            <person name="Murat C."/>
            <person name="Sun H."/>
            <person name="Tunlid A."/>
            <person name="Henrissat B."/>
            <person name="Grigoriev I.V."/>
            <person name="Hibbett D.S."/>
            <person name="Martin F."/>
            <person name="Nordberg H.P."/>
            <person name="Cantor M.N."/>
            <person name="Hua S.X."/>
        </authorList>
    </citation>
    <scope>NUCLEOTIDE SEQUENCE [LARGE SCALE GENOMIC DNA]</scope>
    <source>
        <strain evidence="1 2">441</strain>
    </source>
</reference>
<gene>
    <name evidence="1" type="ORF">PISMIDRAFT_677802</name>
</gene>
<name>A0A0C9ZFJ6_9AGAM</name>
<evidence type="ECO:0000313" key="2">
    <source>
        <dbReference type="Proteomes" id="UP000054018"/>
    </source>
</evidence>
<accession>A0A0C9ZFJ6</accession>
<sequence>MHERGNGNIPAIRRDTSPLYQIFHASFLLLGCRSSGLSRWEAPSQSAFWRSNV</sequence>
<proteinExistence type="predicted"/>
<dbReference type="PROSITE" id="PS51257">
    <property type="entry name" value="PROKAR_LIPOPROTEIN"/>
    <property type="match status" value="1"/>
</dbReference>
<organism evidence="1 2">
    <name type="scientific">Pisolithus microcarpus 441</name>
    <dbReference type="NCBI Taxonomy" id="765257"/>
    <lineage>
        <taxon>Eukaryota</taxon>
        <taxon>Fungi</taxon>
        <taxon>Dikarya</taxon>
        <taxon>Basidiomycota</taxon>
        <taxon>Agaricomycotina</taxon>
        <taxon>Agaricomycetes</taxon>
        <taxon>Agaricomycetidae</taxon>
        <taxon>Boletales</taxon>
        <taxon>Sclerodermatineae</taxon>
        <taxon>Pisolithaceae</taxon>
        <taxon>Pisolithus</taxon>
    </lineage>
</organism>